<keyword evidence="2" id="KW-0808">Transferase</keyword>
<reference evidence="2 3" key="1">
    <citation type="submission" date="2006-10" db="EMBL/GenBank/DDBJ databases">
        <authorList>
            <person name="Fleischmann R.D."/>
            <person name="Dodson R.J."/>
            <person name="Haft D.H."/>
            <person name="Merkel J.S."/>
            <person name="Nelson W.C."/>
            <person name="Fraser C.M."/>
        </authorList>
    </citation>
    <scope>NUCLEOTIDE SEQUENCE [LARGE SCALE GENOMIC DNA]</scope>
    <source>
        <strain evidence="2 3">104</strain>
    </source>
</reference>
<evidence type="ECO:0000313" key="2">
    <source>
        <dbReference type="EMBL" id="ABK68204.1"/>
    </source>
</evidence>
<dbReference type="EMBL" id="CP000479">
    <property type="protein sequence ID" value="ABK68204.1"/>
    <property type="molecule type" value="Genomic_DNA"/>
</dbReference>
<accession>A0A0H2ZZI6</accession>
<dbReference type="GO" id="GO:0016020">
    <property type="term" value="C:membrane"/>
    <property type="evidence" value="ECO:0007669"/>
    <property type="project" value="TreeGrafter"/>
</dbReference>
<dbReference type="Pfam" id="PF01553">
    <property type="entry name" value="Acyltransferase"/>
    <property type="match status" value="1"/>
</dbReference>
<dbReference type="PANTHER" id="PTHR22753:SF14">
    <property type="entry name" value="MONOACYLGLYCEROL_DIACYLGLYCEROL O-ACYLTRANSFERASE"/>
    <property type="match status" value="1"/>
</dbReference>
<gene>
    <name evidence="2" type="ordered locus">MAV_0080</name>
</gene>
<dbReference type="AlphaFoldDB" id="A0A0H2ZZI6"/>
<keyword evidence="2" id="KW-0012">Acyltransferase</keyword>
<sequence length="295" mass="32805">MNSPARQLLSATADDQRARRQAAIERALFGLARQWDRVRPVYKPYVDGLENLPSDGRFLLVANHSYTPSSEILLLLYEVQRHLGRRVRALMDRRFGRFAGLAADVLAAGGGIVGTREGTAELMRANEPILVFPGGAREIGKGKDQLNTLQWGDRAGFARLAIEHNYPIVTAAVVGGDDMYKILTTSDGTWAQLNKKVSIWLGSDADLLLPLSRGIGPTLLPRPQRLYARFSRPIDTTRPKGTPHDEWLTKVRETAKTDLESNLAALLAIRATDPFRNLAPWAWRKAVMPHPAQDR</sequence>
<dbReference type="KEGG" id="mav:MAV_0080"/>
<dbReference type="PIRSF" id="PIRSF016753">
    <property type="entry name" value="P_lipid/glycerol_ac_tran_prd"/>
    <property type="match status" value="1"/>
</dbReference>
<protein>
    <submittedName>
        <fullName evidence="2">Acyltransferase domain protein</fullName>
    </submittedName>
</protein>
<dbReference type="InterPro" id="IPR016676">
    <property type="entry name" value="P_lipid/glycerol_AcTrfase_prd"/>
</dbReference>
<organism evidence="2 3">
    <name type="scientific">Mycobacterium avium (strain 104)</name>
    <dbReference type="NCBI Taxonomy" id="243243"/>
    <lineage>
        <taxon>Bacteria</taxon>
        <taxon>Bacillati</taxon>
        <taxon>Actinomycetota</taxon>
        <taxon>Actinomycetes</taxon>
        <taxon>Mycobacteriales</taxon>
        <taxon>Mycobacteriaceae</taxon>
        <taxon>Mycobacterium</taxon>
        <taxon>Mycobacterium avium complex (MAC)</taxon>
    </lineage>
</organism>
<dbReference type="GO" id="GO:0016746">
    <property type="term" value="F:acyltransferase activity"/>
    <property type="evidence" value="ECO:0007669"/>
    <property type="project" value="UniProtKB-KW"/>
</dbReference>
<dbReference type="RefSeq" id="WP_011723328.1">
    <property type="nucleotide sequence ID" value="NC_008595.1"/>
</dbReference>
<dbReference type="SMART" id="SM00563">
    <property type="entry name" value="PlsC"/>
    <property type="match status" value="1"/>
</dbReference>
<dbReference type="SUPFAM" id="SSF69593">
    <property type="entry name" value="Glycerol-3-phosphate (1)-acyltransferase"/>
    <property type="match status" value="1"/>
</dbReference>
<proteinExistence type="predicted"/>
<dbReference type="InterPro" id="IPR002123">
    <property type="entry name" value="Plipid/glycerol_acylTrfase"/>
</dbReference>
<dbReference type="PANTHER" id="PTHR22753">
    <property type="entry name" value="TRANSMEMBRANE PROTEIN 68"/>
    <property type="match status" value="1"/>
</dbReference>
<dbReference type="Proteomes" id="UP000001574">
    <property type="component" value="Chromosome"/>
</dbReference>
<name>A0A0H2ZZI6_MYCA1</name>
<evidence type="ECO:0000259" key="1">
    <source>
        <dbReference type="SMART" id="SM00563"/>
    </source>
</evidence>
<dbReference type="HOGENOM" id="CLU_015395_0_0_11"/>
<dbReference type="CDD" id="cd07987">
    <property type="entry name" value="LPLAT_MGAT-like"/>
    <property type="match status" value="1"/>
</dbReference>
<evidence type="ECO:0000313" key="3">
    <source>
        <dbReference type="Proteomes" id="UP000001574"/>
    </source>
</evidence>
<feature type="domain" description="Phospholipid/glycerol acyltransferase" evidence="1">
    <location>
        <begin position="58"/>
        <end position="176"/>
    </location>
</feature>